<dbReference type="GO" id="GO:0003700">
    <property type="term" value="F:DNA-binding transcription factor activity"/>
    <property type="evidence" value="ECO:0007669"/>
    <property type="project" value="InterPro"/>
</dbReference>
<feature type="domain" description="HTH araC/xylS-type" evidence="4">
    <location>
        <begin position="170"/>
        <end position="266"/>
    </location>
</feature>
<name>A0A378RI87_MYROD</name>
<dbReference type="GO" id="GO:0043565">
    <property type="term" value="F:sequence-specific DNA binding"/>
    <property type="evidence" value="ECO:0007669"/>
    <property type="project" value="InterPro"/>
</dbReference>
<proteinExistence type="predicted"/>
<accession>A0A378RI87</accession>
<dbReference type="SMART" id="SM00342">
    <property type="entry name" value="HTH_ARAC"/>
    <property type="match status" value="1"/>
</dbReference>
<keyword evidence="6" id="KW-1185">Reference proteome</keyword>
<organism evidence="5 6">
    <name type="scientific">Myroides odoratus</name>
    <name type="common">Flavobacterium odoratum</name>
    <dbReference type="NCBI Taxonomy" id="256"/>
    <lineage>
        <taxon>Bacteria</taxon>
        <taxon>Pseudomonadati</taxon>
        <taxon>Bacteroidota</taxon>
        <taxon>Flavobacteriia</taxon>
        <taxon>Flavobacteriales</taxon>
        <taxon>Flavobacteriaceae</taxon>
        <taxon>Myroides</taxon>
    </lineage>
</organism>
<dbReference type="Gene3D" id="2.60.120.10">
    <property type="entry name" value="Jelly Rolls"/>
    <property type="match status" value="1"/>
</dbReference>
<dbReference type="EMBL" id="UGQL01000001">
    <property type="protein sequence ID" value="STZ26756.1"/>
    <property type="molecule type" value="Genomic_DNA"/>
</dbReference>
<evidence type="ECO:0000313" key="5">
    <source>
        <dbReference type="EMBL" id="STZ26756.1"/>
    </source>
</evidence>
<dbReference type="Gene3D" id="1.10.10.60">
    <property type="entry name" value="Homeodomain-like"/>
    <property type="match status" value="1"/>
</dbReference>
<dbReference type="InterPro" id="IPR009057">
    <property type="entry name" value="Homeodomain-like_sf"/>
</dbReference>
<dbReference type="PANTHER" id="PTHR11019:SF199">
    <property type="entry name" value="HTH-TYPE TRANSCRIPTIONAL REGULATOR NIMR"/>
    <property type="match status" value="1"/>
</dbReference>
<evidence type="ECO:0000259" key="4">
    <source>
        <dbReference type="PROSITE" id="PS01124"/>
    </source>
</evidence>
<dbReference type="PROSITE" id="PS00041">
    <property type="entry name" value="HTH_ARAC_FAMILY_1"/>
    <property type="match status" value="1"/>
</dbReference>
<evidence type="ECO:0000256" key="3">
    <source>
        <dbReference type="ARBA" id="ARBA00023163"/>
    </source>
</evidence>
<dbReference type="InterPro" id="IPR014710">
    <property type="entry name" value="RmlC-like_jellyroll"/>
</dbReference>
<dbReference type="Proteomes" id="UP000255024">
    <property type="component" value="Unassembled WGS sequence"/>
</dbReference>
<dbReference type="PANTHER" id="PTHR11019">
    <property type="entry name" value="HTH-TYPE TRANSCRIPTIONAL REGULATOR NIMR"/>
    <property type="match status" value="1"/>
</dbReference>
<dbReference type="RefSeq" id="WP_115089834.1">
    <property type="nucleotide sequence ID" value="NZ_CP068107.1"/>
</dbReference>
<evidence type="ECO:0000256" key="1">
    <source>
        <dbReference type="ARBA" id="ARBA00023015"/>
    </source>
</evidence>
<dbReference type="Pfam" id="PF12833">
    <property type="entry name" value="HTH_18"/>
    <property type="match status" value="1"/>
</dbReference>
<sequence>MQNDTPKCGLIEQNQGNYRDKLSIDAYFWYVQDWQHDAYTHSHQRYQLTYVEQGYQYFHLNNKTYLVPQHHVIWIPSHTEHRISSEAKTVHLRVALFKTVPQDDFFQQVHVFSAPPVLKEMLLYASKWNQVVDENPDQALFIQAILRNLPEFCQENESLRVPIPTHPRLLEVCTYIHTHYHTNCATADLAGIAQMSTRSVQRLFKQETGITLQKYTQLIRILKSIELRDTQQYTLSEIAHLVGYSSLSAFTLSYNTIMKSKPHKHK</sequence>
<reference evidence="5 6" key="1">
    <citation type="submission" date="2018-06" db="EMBL/GenBank/DDBJ databases">
        <authorList>
            <consortium name="Pathogen Informatics"/>
            <person name="Doyle S."/>
        </authorList>
    </citation>
    <scope>NUCLEOTIDE SEQUENCE [LARGE SCALE GENOMIC DNA]</scope>
    <source>
        <strain evidence="5 6">NCTC11179</strain>
    </source>
</reference>
<protein>
    <submittedName>
        <fullName evidence="5">DNA-binding transcriptional regulator AraC</fullName>
    </submittedName>
</protein>
<keyword evidence="3" id="KW-0804">Transcription</keyword>
<keyword evidence="2 5" id="KW-0238">DNA-binding</keyword>
<dbReference type="SUPFAM" id="SSF51182">
    <property type="entry name" value="RmlC-like cupins"/>
    <property type="match status" value="1"/>
</dbReference>
<evidence type="ECO:0000313" key="6">
    <source>
        <dbReference type="Proteomes" id="UP000255024"/>
    </source>
</evidence>
<gene>
    <name evidence="5" type="ORF">NCTC11179_00279</name>
</gene>
<dbReference type="PROSITE" id="PS01124">
    <property type="entry name" value="HTH_ARAC_FAMILY_2"/>
    <property type="match status" value="1"/>
</dbReference>
<evidence type="ECO:0000256" key="2">
    <source>
        <dbReference type="ARBA" id="ARBA00023125"/>
    </source>
</evidence>
<dbReference type="InterPro" id="IPR018060">
    <property type="entry name" value="HTH_AraC"/>
</dbReference>
<dbReference type="InterPro" id="IPR003313">
    <property type="entry name" value="AraC-bd"/>
</dbReference>
<dbReference type="SUPFAM" id="SSF46689">
    <property type="entry name" value="Homeodomain-like"/>
    <property type="match status" value="1"/>
</dbReference>
<dbReference type="InterPro" id="IPR018062">
    <property type="entry name" value="HTH_AraC-typ_CS"/>
</dbReference>
<keyword evidence="1" id="KW-0805">Transcription regulation</keyword>
<dbReference type="Pfam" id="PF02311">
    <property type="entry name" value="AraC_binding"/>
    <property type="match status" value="1"/>
</dbReference>
<dbReference type="AlphaFoldDB" id="A0A378RI87"/>
<dbReference type="InterPro" id="IPR011051">
    <property type="entry name" value="RmlC_Cupin_sf"/>
</dbReference>